<dbReference type="EMBL" id="OY288114">
    <property type="protein sequence ID" value="CAJ0889861.1"/>
    <property type="molecule type" value="Genomic_DNA"/>
</dbReference>
<dbReference type="InterPro" id="IPR004666">
    <property type="entry name" value="Rp_bS6_RimK/Lys_biosynth_LsyX"/>
</dbReference>
<dbReference type="Pfam" id="PF08443">
    <property type="entry name" value="RimK"/>
    <property type="match status" value="1"/>
</dbReference>
<dbReference type="AlphaFoldDB" id="A0AA48M302"/>
<keyword evidence="1" id="KW-0479">Metal-binding</keyword>
<gene>
    <name evidence="5" type="ORF">AMST5_03997</name>
</gene>
<proteinExistence type="predicted"/>
<name>A0AA48M302_9ZZZZ</name>
<dbReference type="GO" id="GO:0046872">
    <property type="term" value="F:metal ion binding"/>
    <property type="evidence" value="ECO:0007669"/>
    <property type="project" value="UniProtKB-KW"/>
</dbReference>
<keyword evidence="2" id="KW-0547">Nucleotide-binding</keyword>
<dbReference type="SUPFAM" id="SSF56059">
    <property type="entry name" value="Glutathione synthetase ATP-binding domain-like"/>
    <property type="match status" value="1"/>
</dbReference>
<dbReference type="NCBIfam" id="TIGR00768">
    <property type="entry name" value="rimK_fam"/>
    <property type="match status" value="1"/>
</dbReference>
<evidence type="ECO:0000256" key="2">
    <source>
        <dbReference type="ARBA" id="ARBA00022741"/>
    </source>
</evidence>
<dbReference type="Gene3D" id="3.40.50.20">
    <property type="match status" value="1"/>
</dbReference>
<dbReference type="PANTHER" id="PTHR21621:SF0">
    <property type="entry name" value="BETA-CITRYLGLUTAMATE SYNTHASE B-RELATED"/>
    <property type="match status" value="1"/>
</dbReference>
<dbReference type="GO" id="GO:0005524">
    <property type="term" value="F:ATP binding"/>
    <property type="evidence" value="ECO:0007669"/>
    <property type="project" value="UniProtKB-KW"/>
</dbReference>
<dbReference type="Gene3D" id="3.30.470.20">
    <property type="entry name" value="ATP-grasp fold, B domain"/>
    <property type="match status" value="1"/>
</dbReference>
<dbReference type="GO" id="GO:0016879">
    <property type="term" value="F:ligase activity, forming carbon-nitrogen bonds"/>
    <property type="evidence" value="ECO:0007669"/>
    <property type="project" value="TreeGrafter"/>
</dbReference>
<evidence type="ECO:0000259" key="4">
    <source>
        <dbReference type="PROSITE" id="PS50975"/>
    </source>
</evidence>
<evidence type="ECO:0000256" key="1">
    <source>
        <dbReference type="ARBA" id="ARBA00022723"/>
    </source>
</evidence>
<reference evidence="5" key="1">
    <citation type="submission" date="2023-07" db="EMBL/GenBank/DDBJ databases">
        <authorList>
            <person name="Pelsma A.J. K."/>
        </authorList>
    </citation>
    <scope>NUCLEOTIDE SEQUENCE</scope>
</reference>
<evidence type="ECO:0000313" key="5">
    <source>
        <dbReference type="EMBL" id="CAJ0889861.1"/>
    </source>
</evidence>
<sequence>MHAPRVAVFTDKLDWHVDHTLAAFRALGATPVAVRLSACRIDTSRPDGLAIPGFHALPDLAIVRAIGDGSLEAITMRLGVLHALEALGAPLLNPARAIERCTDKSMASFLLRKAGLPAPETFATQSLAQARAIARRECARGPLVMKPLFGAQGWGLRLIEQESDIPSLEEARGVFYLQRFVGPSRPPYEDMRILVSRGAIIAAMTRRSSHWITNVRQGAKPVAVEPTGEQRALALAASEAMGTVVAGVDLIAGADGRPMVLEVNSMPGWSGLQRITSSDIAGQLAADALAAIPSPRYGGRGLG</sequence>
<protein>
    <recommendedName>
        <fullName evidence="4">ATP-grasp domain-containing protein</fullName>
    </recommendedName>
</protein>
<organism evidence="5">
    <name type="scientific">freshwater sediment metagenome</name>
    <dbReference type="NCBI Taxonomy" id="556182"/>
    <lineage>
        <taxon>unclassified sequences</taxon>
        <taxon>metagenomes</taxon>
        <taxon>ecological metagenomes</taxon>
    </lineage>
</organism>
<dbReference type="GO" id="GO:0005737">
    <property type="term" value="C:cytoplasm"/>
    <property type="evidence" value="ECO:0007669"/>
    <property type="project" value="TreeGrafter"/>
</dbReference>
<dbReference type="PROSITE" id="PS50975">
    <property type="entry name" value="ATP_GRASP"/>
    <property type="match status" value="1"/>
</dbReference>
<keyword evidence="3" id="KW-0067">ATP-binding</keyword>
<accession>A0AA48M302</accession>
<dbReference type="PANTHER" id="PTHR21621">
    <property type="entry name" value="RIBOSOMAL PROTEIN S6 MODIFICATION PROTEIN"/>
    <property type="match status" value="1"/>
</dbReference>
<dbReference type="InterPro" id="IPR011761">
    <property type="entry name" value="ATP-grasp"/>
</dbReference>
<feature type="domain" description="ATP-grasp" evidence="4">
    <location>
        <begin position="108"/>
        <end position="289"/>
    </location>
</feature>
<dbReference type="InterPro" id="IPR013651">
    <property type="entry name" value="ATP-grasp_RimK-type"/>
</dbReference>
<evidence type="ECO:0000256" key="3">
    <source>
        <dbReference type="ARBA" id="ARBA00022840"/>
    </source>
</evidence>